<keyword evidence="5" id="KW-0812">Transmembrane</keyword>
<keyword evidence="5" id="KW-0472">Membrane</keyword>
<feature type="region of interest" description="Disordered" evidence="4">
    <location>
        <begin position="68"/>
        <end position="107"/>
    </location>
</feature>
<evidence type="ECO:0000256" key="4">
    <source>
        <dbReference type="SAM" id="MobiDB-lite"/>
    </source>
</evidence>
<sequence length="257" mass="28932">MCQKKKKALIAYVCQSGVETLLLDAGSRNGLSILFKTTDVPSNVMKWAPDFCSVYAICKRKVTNYDQATRPVPSASGRHGRKSHRGHEGLPSLDTDTSLASSGRPSTDSASFSFYEYLASGPPQDSARQSNFESSTRCSDAETCKESLAVKQKAKELEQWKKTQDKRQEPHEAREAVLMTMENAKTQCKISDYDDDELEWQKSPTDAEIDAPREAYKNEREVFSQKTELSHLALQYQSLYHIVAVLFSLYVYFSVIT</sequence>
<evidence type="ECO:0000313" key="7">
    <source>
        <dbReference type="Proteomes" id="UP001159364"/>
    </source>
</evidence>
<evidence type="ECO:0000313" key="6">
    <source>
        <dbReference type="EMBL" id="KAJ8767946.1"/>
    </source>
</evidence>
<reference evidence="6 7" key="1">
    <citation type="submission" date="2021-09" db="EMBL/GenBank/DDBJ databases">
        <title>Genomic insights and catalytic innovation underlie evolution of tropane alkaloids biosynthesis.</title>
        <authorList>
            <person name="Wang Y.-J."/>
            <person name="Tian T."/>
            <person name="Huang J.-P."/>
            <person name="Huang S.-X."/>
        </authorList>
    </citation>
    <scope>NUCLEOTIDE SEQUENCE [LARGE SCALE GENOMIC DNA]</scope>
    <source>
        <strain evidence="6">KIB-2018</strain>
        <tissue evidence="6">Leaf</tissue>
    </source>
</reference>
<dbReference type="PANTHER" id="PTHR45647:SF25">
    <property type="entry name" value="ADENINE NUCLEOTIDE ALPHA HYDROLASES-LIKE SUPERFAMILY PROTEIN"/>
    <property type="match status" value="1"/>
</dbReference>
<feature type="transmembrane region" description="Helical" evidence="5">
    <location>
        <begin position="239"/>
        <end position="256"/>
    </location>
</feature>
<evidence type="ECO:0000256" key="1">
    <source>
        <dbReference type="ARBA" id="ARBA00000900"/>
    </source>
</evidence>
<evidence type="ECO:0000256" key="5">
    <source>
        <dbReference type="SAM" id="Phobius"/>
    </source>
</evidence>
<protein>
    <recommendedName>
        <fullName evidence="2">RING-type E3 ubiquitin transferase</fullName>
        <ecNumber evidence="2">2.3.2.27</ecNumber>
    </recommendedName>
</protein>
<dbReference type="InterPro" id="IPR051348">
    <property type="entry name" value="U-box_ubiquitin_ligases"/>
</dbReference>
<dbReference type="GO" id="GO:0061630">
    <property type="term" value="F:ubiquitin protein ligase activity"/>
    <property type="evidence" value="ECO:0007669"/>
    <property type="project" value="UniProtKB-EC"/>
</dbReference>
<accession>A0AAV8TM34</accession>
<feature type="compositionally biased region" description="Polar residues" evidence="4">
    <location>
        <begin position="94"/>
        <end position="107"/>
    </location>
</feature>
<dbReference type="PANTHER" id="PTHR45647">
    <property type="entry name" value="OS02G0152300 PROTEIN"/>
    <property type="match status" value="1"/>
</dbReference>
<keyword evidence="5" id="KW-1133">Transmembrane helix</keyword>
<comment type="caution">
    <text evidence="6">The sequence shown here is derived from an EMBL/GenBank/DDBJ whole genome shotgun (WGS) entry which is preliminary data.</text>
</comment>
<keyword evidence="3" id="KW-0833">Ubl conjugation pathway</keyword>
<gene>
    <name evidence="6" type="ORF">K2173_020886</name>
</gene>
<organism evidence="6 7">
    <name type="scientific">Erythroxylum novogranatense</name>
    <dbReference type="NCBI Taxonomy" id="1862640"/>
    <lineage>
        <taxon>Eukaryota</taxon>
        <taxon>Viridiplantae</taxon>
        <taxon>Streptophyta</taxon>
        <taxon>Embryophyta</taxon>
        <taxon>Tracheophyta</taxon>
        <taxon>Spermatophyta</taxon>
        <taxon>Magnoliopsida</taxon>
        <taxon>eudicotyledons</taxon>
        <taxon>Gunneridae</taxon>
        <taxon>Pentapetalae</taxon>
        <taxon>rosids</taxon>
        <taxon>fabids</taxon>
        <taxon>Malpighiales</taxon>
        <taxon>Erythroxylaceae</taxon>
        <taxon>Erythroxylum</taxon>
    </lineage>
</organism>
<evidence type="ECO:0000256" key="2">
    <source>
        <dbReference type="ARBA" id="ARBA00012483"/>
    </source>
</evidence>
<dbReference type="AlphaFoldDB" id="A0AAV8TM34"/>
<name>A0AAV8TM34_9ROSI</name>
<dbReference type="Proteomes" id="UP001159364">
    <property type="component" value="Linkage Group LG04"/>
</dbReference>
<proteinExistence type="predicted"/>
<evidence type="ECO:0000256" key="3">
    <source>
        <dbReference type="ARBA" id="ARBA00022786"/>
    </source>
</evidence>
<keyword evidence="7" id="KW-1185">Reference proteome</keyword>
<dbReference type="EMBL" id="JAIWQS010000004">
    <property type="protein sequence ID" value="KAJ8767946.1"/>
    <property type="molecule type" value="Genomic_DNA"/>
</dbReference>
<dbReference type="EC" id="2.3.2.27" evidence="2"/>
<comment type="catalytic activity">
    <reaction evidence="1">
        <text>S-ubiquitinyl-[E2 ubiquitin-conjugating enzyme]-L-cysteine + [acceptor protein]-L-lysine = [E2 ubiquitin-conjugating enzyme]-L-cysteine + N(6)-ubiquitinyl-[acceptor protein]-L-lysine.</text>
        <dbReference type="EC" id="2.3.2.27"/>
    </reaction>
</comment>